<dbReference type="GO" id="GO:0000731">
    <property type="term" value="P:DNA synthesis involved in DNA repair"/>
    <property type="evidence" value="ECO:0007669"/>
    <property type="project" value="InterPro"/>
</dbReference>
<dbReference type="AlphaFoldDB" id="A0AAD2D6Q0"/>
<organism evidence="2 3">
    <name type="scientific">Euplotes crassus</name>
    <dbReference type="NCBI Taxonomy" id="5936"/>
    <lineage>
        <taxon>Eukaryota</taxon>
        <taxon>Sar</taxon>
        <taxon>Alveolata</taxon>
        <taxon>Ciliophora</taxon>
        <taxon>Intramacronucleata</taxon>
        <taxon>Spirotrichea</taxon>
        <taxon>Hypotrichia</taxon>
        <taxon>Euplotida</taxon>
        <taxon>Euplotidae</taxon>
        <taxon>Moneuplotes</taxon>
    </lineage>
</organism>
<dbReference type="PANTHER" id="PTHR14303">
    <property type="entry name" value="DNA POLYMERASE DELTA SUBUNIT 4"/>
    <property type="match status" value="1"/>
</dbReference>
<dbReference type="Pfam" id="PF04081">
    <property type="entry name" value="DNA_pol_delta_4"/>
    <property type="match status" value="1"/>
</dbReference>
<protein>
    <recommendedName>
        <fullName evidence="4">DNA polymerase delta subunit 4</fullName>
    </recommendedName>
</protein>
<gene>
    <name evidence="2" type="ORF">ECRASSUSDP1_LOCUS24185</name>
</gene>
<sequence>MPKINNFFKNKKKGTTPKKTKASASKATKQMTLTGSSSKTKRAPKKLFGEDSAQALIQFDGNQKYGPAVGIPRIVRWERAKNFNLSPPIDIFNILKDSSEDLQFSVFDV</sequence>
<keyword evidence="3" id="KW-1185">Reference proteome</keyword>
<feature type="compositionally biased region" description="Basic residues" evidence="1">
    <location>
        <begin position="9"/>
        <end position="21"/>
    </location>
</feature>
<name>A0AAD2D6Q0_EUPCR</name>
<evidence type="ECO:0000313" key="2">
    <source>
        <dbReference type="EMBL" id="CAI2382702.1"/>
    </source>
</evidence>
<feature type="region of interest" description="Disordered" evidence="1">
    <location>
        <begin position="1"/>
        <end position="46"/>
    </location>
</feature>
<reference evidence="2" key="1">
    <citation type="submission" date="2023-07" db="EMBL/GenBank/DDBJ databases">
        <authorList>
            <consortium name="AG Swart"/>
            <person name="Singh M."/>
            <person name="Singh A."/>
            <person name="Seah K."/>
            <person name="Emmerich C."/>
        </authorList>
    </citation>
    <scope>NUCLEOTIDE SEQUENCE</scope>
    <source>
        <strain evidence="2">DP1</strain>
    </source>
</reference>
<dbReference type="GO" id="GO:0006261">
    <property type="term" value="P:DNA-templated DNA replication"/>
    <property type="evidence" value="ECO:0007669"/>
    <property type="project" value="TreeGrafter"/>
</dbReference>
<evidence type="ECO:0000313" key="3">
    <source>
        <dbReference type="Proteomes" id="UP001295684"/>
    </source>
</evidence>
<evidence type="ECO:0008006" key="4">
    <source>
        <dbReference type="Google" id="ProtNLM"/>
    </source>
</evidence>
<accession>A0AAD2D6Q0</accession>
<dbReference type="GO" id="GO:0043625">
    <property type="term" value="C:delta DNA polymerase complex"/>
    <property type="evidence" value="ECO:0007669"/>
    <property type="project" value="TreeGrafter"/>
</dbReference>
<dbReference type="Proteomes" id="UP001295684">
    <property type="component" value="Unassembled WGS sequence"/>
</dbReference>
<dbReference type="EMBL" id="CAMPGE010024892">
    <property type="protein sequence ID" value="CAI2382702.1"/>
    <property type="molecule type" value="Genomic_DNA"/>
</dbReference>
<dbReference type="PANTHER" id="PTHR14303:SF0">
    <property type="entry name" value="DNA POLYMERASE DELTA SUBUNIT 4"/>
    <property type="match status" value="1"/>
</dbReference>
<dbReference type="GO" id="GO:0003887">
    <property type="term" value="F:DNA-directed DNA polymerase activity"/>
    <property type="evidence" value="ECO:0007669"/>
    <property type="project" value="TreeGrafter"/>
</dbReference>
<dbReference type="InterPro" id="IPR007218">
    <property type="entry name" value="DNA_pol_delta_4"/>
</dbReference>
<proteinExistence type="predicted"/>
<evidence type="ECO:0000256" key="1">
    <source>
        <dbReference type="SAM" id="MobiDB-lite"/>
    </source>
</evidence>
<comment type="caution">
    <text evidence="2">The sequence shown here is derived from an EMBL/GenBank/DDBJ whole genome shotgun (WGS) entry which is preliminary data.</text>
</comment>